<dbReference type="Proteomes" id="UP000254764">
    <property type="component" value="Unassembled WGS sequence"/>
</dbReference>
<keyword evidence="1" id="KW-0812">Transmembrane</keyword>
<feature type="domain" description="DUF6460" evidence="2">
    <location>
        <begin position="44"/>
        <end position="78"/>
    </location>
</feature>
<keyword evidence="4" id="KW-1185">Reference proteome</keyword>
<keyword evidence="1" id="KW-1133">Transmembrane helix</keyword>
<organism evidence="3 4">
    <name type="scientific">Ciceribacter selenitireducens ATCC BAA-1503</name>
    <dbReference type="NCBI Taxonomy" id="1336235"/>
    <lineage>
        <taxon>Bacteria</taxon>
        <taxon>Pseudomonadati</taxon>
        <taxon>Pseudomonadota</taxon>
        <taxon>Alphaproteobacteria</taxon>
        <taxon>Hyphomicrobiales</taxon>
        <taxon>Rhizobiaceae</taxon>
        <taxon>Ciceribacter</taxon>
    </lineage>
</organism>
<keyword evidence="1" id="KW-0472">Membrane</keyword>
<accession>A0A376ABT3</accession>
<dbReference type="RefSeq" id="WP_115668391.1">
    <property type="nucleotide sequence ID" value="NZ_UEYP01000001.1"/>
</dbReference>
<dbReference type="OrthoDB" id="7679021at2"/>
<feature type="transmembrane region" description="Helical" evidence="1">
    <location>
        <begin position="58"/>
        <end position="76"/>
    </location>
</feature>
<dbReference type="AlphaFoldDB" id="A0A376ABT3"/>
<name>A0A376ABT3_9HYPH</name>
<proteinExistence type="predicted"/>
<gene>
    <name evidence="3" type="ORF">RHIZ70_1017</name>
</gene>
<protein>
    <recommendedName>
        <fullName evidence="2">DUF6460 domain-containing protein</fullName>
    </recommendedName>
</protein>
<sequence length="81" mass="8733">MYRFVTGLIKIALASLLAGSLMAFIGISTDSMLALFGMTAEEFWSGVQAAGAWASPRILLGAVIVLPVWLLTYLLMPRRDG</sequence>
<reference evidence="4" key="1">
    <citation type="submission" date="2018-07" db="EMBL/GenBank/DDBJ databases">
        <authorList>
            <person name="Peiro R."/>
            <person name="Begona"/>
            <person name="Cbmso G."/>
            <person name="Lopez M."/>
            <person name="Gonzalez S."/>
        </authorList>
    </citation>
    <scope>NUCLEOTIDE SEQUENCE [LARGE SCALE GENOMIC DNA]</scope>
</reference>
<evidence type="ECO:0000259" key="2">
    <source>
        <dbReference type="Pfam" id="PF20061"/>
    </source>
</evidence>
<dbReference type="InterPro" id="IPR045594">
    <property type="entry name" value="DUF6460"/>
</dbReference>
<dbReference type="EMBL" id="UEYP01000001">
    <property type="protein sequence ID" value="SSC65309.1"/>
    <property type="molecule type" value="Genomic_DNA"/>
</dbReference>
<feature type="transmembrane region" description="Helical" evidence="1">
    <location>
        <begin position="12"/>
        <end position="38"/>
    </location>
</feature>
<dbReference type="Pfam" id="PF20061">
    <property type="entry name" value="DUF6460"/>
    <property type="match status" value="1"/>
</dbReference>
<evidence type="ECO:0000313" key="4">
    <source>
        <dbReference type="Proteomes" id="UP000254764"/>
    </source>
</evidence>
<evidence type="ECO:0000313" key="3">
    <source>
        <dbReference type="EMBL" id="SSC65309.1"/>
    </source>
</evidence>
<evidence type="ECO:0000256" key="1">
    <source>
        <dbReference type="SAM" id="Phobius"/>
    </source>
</evidence>